<dbReference type="GO" id="GO:0006289">
    <property type="term" value="P:nucleotide-excision repair"/>
    <property type="evidence" value="ECO:0007669"/>
    <property type="project" value="InterPro"/>
</dbReference>
<dbReference type="SMART" id="SM00479">
    <property type="entry name" value="EXOIII"/>
    <property type="match status" value="1"/>
</dbReference>
<dbReference type="KEGG" id="lnu:N7U66_00665"/>
<keyword evidence="4" id="KW-0269">Exonuclease</keyword>
<dbReference type="FunFam" id="3.30.420.10:FF:000045">
    <property type="entry name" value="3'-5' exonuclease DinG"/>
    <property type="match status" value="1"/>
</dbReference>
<dbReference type="Gene3D" id="3.40.1440.10">
    <property type="entry name" value="GIY-YIG endonuclease"/>
    <property type="match status" value="1"/>
</dbReference>
<gene>
    <name evidence="4" type="ORF">N7U66_00665</name>
</gene>
<evidence type="ECO:0000256" key="1">
    <source>
        <dbReference type="ARBA" id="ARBA00025483"/>
    </source>
</evidence>
<dbReference type="InterPro" id="IPR006054">
    <property type="entry name" value="DnaQ"/>
</dbReference>
<keyword evidence="4" id="KW-0378">Hydrolase</keyword>
<dbReference type="PANTHER" id="PTHR30231">
    <property type="entry name" value="DNA POLYMERASE III SUBUNIT EPSILON"/>
    <property type="match status" value="1"/>
</dbReference>
<dbReference type="Proteomes" id="UP001164705">
    <property type="component" value="Chromosome"/>
</dbReference>
<dbReference type="InterPro" id="IPR012337">
    <property type="entry name" value="RNaseH-like_sf"/>
</dbReference>
<dbReference type="NCBIfam" id="TIGR00573">
    <property type="entry name" value="dnaq"/>
    <property type="match status" value="1"/>
</dbReference>
<sequence length="448" mass="51389">MHYTIIDVETTGRTNRITEISVFKYDGKKIIDEFTSLVNPNCYIPDHITALTGIDNALVVDAPEFKDIAQQIIDITKDTVFVAHNVNFDYNVIKNEFKLLDLDFDRKKLCTVRLSRQLLPGHRSYSLGKLCTALQINLVDRHRARGDAEATVILFQKLQEQEKAHDVFTHFLNKNNKQATLPPNLPNQVFNTLPNAAGIYYFKNKKRQIIYIGKAKDIKKRVLSHFYSKAQKSLDMVRETADVDFELSGSELIALLMEDAAIKHHFPQYNTVAKNTIKEFALFSYQDRNDVMHIAINNAKTTPNPIMTFFSLRDARLFLERVCERFGLCPKFCHLQEGVTTCSHYIIKNCKGVCKGEESVENYNSRVTNAICEIVTQNKDVVLKEQGRHAQEEAFVLIKNGTYLGYGFVDKSEQISHEEALEPFLIRQKDNNNVQKILRTVLQDFGKL</sequence>
<dbReference type="CDD" id="cd10434">
    <property type="entry name" value="GIY-YIG_UvrC_Cho"/>
    <property type="match status" value="1"/>
</dbReference>
<dbReference type="SMART" id="SM00465">
    <property type="entry name" value="GIYc"/>
    <property type="match status" value="1"/>
</dbReference>
<evidence type="ECO:0000256" key="2">
    <source>
        <dbReference type="ARBA" id="ARBA00026073"/>
    </source>
</evidence>
<reference evidence="4" key="1">
    <citation type="submission" date="2022-11" db="EMBL/GenBank/DDBJ databases">
        <title>Lacinutrix neustonica HL-RS19T sp. nov., isolated from the surface microlayer sample of brackish Lake Shihwa.</title>
        <authorList>
            <person name="Choi J.Y."/>
            <person name="Hwang C.Y."/>
        </authorList>
    </citation>
    <scope>NUCLEOTIDE SEQUENCE</scope>
    <source>
        <strain evidence="4">HL-RS19</strain>
    </source>
</reference>
<evidence type="ECO:0000313" key="5">
    <source>
        <dbReference type="Proteomes" id="UP001164705"/>
    </source>
</evidence>
<comment type="function">
    <text evidence="1">DNA polymerase III is a complex, multichain enzyme responsible for most of the replicative synthesis in bacteria. The epsilon subunit contain the editing function and is a proofreading 3'-5' exonuclease.</text>
</comment>
<dbReference type="GO" id="GO:0003677">
    <property type="term" value="F:DNA binding"/>
    <property type="evidence" value="ECO:0007669"/>
    <property type="project" value="InterPro"/>
</dbReference>
<proteinExistence type="predicted"/>
<feature type="domain" description="GIY-YIG" evidence="3">
    <location>
        <begin position="195"/>
        <end position="271"/>
    </location>
</feature>
<dbReference type="PANTHER" id="PTHR30231:SF41">
    <property type="entry name" value="DNA POLYMERASE III SUBUNIT EPSILON"/>
    <property type="match status" value="1"/>
</dbReference>
<keyword evidence="4" id="KW-0540">Nuclease</keyword>
<dbReference type="InterPro" id="IPR013520">
    <property type="entry name" value="Ribonucl_H"/>
</dbReference>
<dbReference type="GO" id="GO:0045004">
    <property type="term" value="P:DNA replication proofreading"/>
    <property type="evidence" value="ECO:0007669"/>
    <property type="project" value="TreeGrafter"/>
</dbReference>
<dbReference type="InterPro" id="IPR035901">
    <property type="entry name" value="GIY-YIG_endonuc_sf"/>
</dbReference>
<evidence type="ECO:0000313" key="4">
    <source>
        <dbReference type="EMBL" id="WAC02308.1"/>
    </source>
</evidence>
<organism evidence="4 5">
    <name type="scientific">Lacinutrix neustonica</name>
    <dbReference type="NCBI Taxonomy" id="2980107"/>
    <lineage>
        <taxon>Bacteria</taxon>
        <taxon>Pseudomonadati</taxon>
        <taxon>Bacteroidota</taxon>
        <taxon>Flavobacteriia</taxon>
        <taxon>Flavobacteriales</taxon>
        <taxon>Flavobacteriaceae</taxon>
        <taxon>Lacinutrix</taxon>
    </lineage>
</organism>
<dbReference type="GO" id="GO:0008408">
    <property type="term" value="F:3'-5' exonuclease activity"/>
    <property type="evidence" value="ECO:0007669"/>
    <property type="project" value="TreeGrafter"/>
</dbReference>
<dbReference type="InterPro" id="IPR036397">
    <property type="entry name" value="RNaseH_sf"/>
</dbReference>
<dbReference type="SUPFAM" id="SSF82771">
    <property type="entry name" value="GIY-YIG endonuclease"/>
    <property type="match status" value="1"/>
</dbReference>
<evidence type="ECO:0000259" key="3">
    <source>
        <dbReference type="PROSITE" id="PS50164"/>
    </source>
</evidence>
<dbReference type="Gene3D" id="3.30.420.10">
    <property type="entry name" value="Ribonuclease H-like superfamily/Ribonuclease H"/>
    <property type="match status" value="1"/>
</dbReference>
<dbReference type="InterPro" id="IPR047296">
    <property type="entry name" value="GIY-YIG_UvrC_Cho"/>
</dbReference>
<dbReference type="RefSeq" id="WP_267676903.1">
    <property type="nucleotide sequence ID" value="NZ_CP113088.1"/>
</dbReference>
<dbReference type="PROSITE" id="PS50164">
    <property type="entry name" value="GIY_YIG"/>
    <property type="match status" value="1"/>
</dbReference>
<dbReference type="CDD" id="cd06127">
    <property type="entry name" value="DEDDh"/>
    <property type="match status" value="1"/>
</dbReference>
<name>A0A9E8MVF8_9FLAO</name>
<keyword evidence="5" id="KW-1185">Reference proteome</keyword>
<dbReference type="Pfam" id="PF01541">
    <property type="entry name" value="GIY-YIG"/>
    <property type="match status" value="1"/>
</dbReference>
<accession>A0A9E8MVF8</accession>
<dbReference type="InterPro" id="IPR000305">
    <property type="entry name" value="GIY-YIG_endonuc"/>
</dbReference>
<dbReference type="SUPFAM" id="SSF53098">
    <property type="entry name" value="Ribonuclease H-like"/>
    <property type="match status" value="1"/>
</dbReference>
<comment type="subunit">
    <text evidence="2">DNA polymerase III contains a core (composed of alpha, epsilon and theta chains) that associates with a tau subunit. This core dimerizes to form the POLIII' complex. PolIII' associates with the gamma complex (composed of gamma, delta, delta', psi and chi chains) and with the beta chain to form the complete DNA polymerase III complex.</text>
</comment>
<dbReference type="GO" id="GO:0003887">
    <property type="term" value="F:DNA-directed DNA polymerase activity"/>
    <property type="evidence" value="ECO:0007669"/>
    <property type="project" value="InterPro"/>
</dbReference>
<dbReference type="EMBL" id="CP113088">
    <property type="protein sequence ID" value="WAC02308.1"/>
    <property type="molecule type" value="Genomic_DNA"/>
</dbReference>
<dbReference type="AlphaFoldDB" id="A0A9E8MVF8"/>
<dbReference type="Pfam" id="PF00929">
    <property type="entry name" value="RNase_T"/>
    <property type="match status" value="1"/>
</dbReference>
<dbReference type="GO" id="GO:0005829">
    <property type="term" value="C:cytosol"/>
    <property type="evidence" value="ECO:0007669"/>
    <property type="project" value="TreeGrafter"/>
</dbReference>
<protein>
    <submittedName>
        <fullName evidence="4">Exonuclease domain-containing protein</fullName>
    </submittedName>
</protein>